<evidence type="ECO:0000259" key="1">
    <source>
        <dbReference type="Pfam" id="PF19054"/>
    </source>
</evidence>
<keyword evidence="3" id="KW-1185">Reference proteome</keyword>
<reference evidence="2 3" key="1">
    <citation type="submission" date="2017-03" db="EMBL/GenBank/DDBJ databases">
        <title>Draft genome sequence of Streptomyces scabrisporus NF3, endophyte isolated from Amphipterygium adstringens.</title>
        <authorList>
            <person name="Vazquez M."/>
            <person name="Ceapa C.D."/>
            <person name="Rodriguez Luna D."/>
            <person name="Sanchez Esquivel S."/>
        </authorList>
    </citation>
    <scope>NUCLEOTIDE SEQUENCE [LARGE SCALE GENOMIC DNA]</scope>
    <source>
        <strain evidence="2 3">NF3</strain>
    </source>
</reference>
<dbReference type="AlphaFoldDB" id="A0A1T3P231"/>
<evidence type="ECO:0000313" key="3">
    <source>
        <dbReference type="Proteomes" id="UP000190037"/>
    </source>
</evidence>
<dbReference type="InterPro" id="IPR043917">
    <property type="entry name" value="DUF5753"/>
</dbReference>
<proteinExistence type="predicted"/>
<dbReference type="Pfam" id="PF19054">
    <property type="entry name" value="DUF5753"/>
    <property type="match status" value="1"/>
</dbReference>
<protein>
    <recommendedName>
        <fullName evidence="1">DUF5753 domain-containing protein</fullName>
    </recommendedName>
</protein>
<dbReference type="Proteomes" id="UP000190037">
    <property type="component" value="Unassembled WGS sequence"/>
</dbReference>
<organism evidence="2 3">
    <name type="scientific">Embleya scabrispora</name>
    <dbReference type="NCBI Taxonomy" id="159449"/>
    <lineage>
        <taxon>Bacteria</taxon>
        <taxon>Bacillati</taxon>
        <taxon>Actinomycetota</taxon>
        <taxon>Actinomycetes</taxon>
        <taxon>Kitasatosporales</taxon>
        <taxon>Streptomycetaceae</taxon>
        <taxon>Embleya</taxon>
    </lineage>
</organism>
<comment type="caution">
    <text evidence="2">The sequence shown here is derived from an EMBL/GenBank/DDBJ whole genome shotgun (WGS) entry which is preliminary data.</text>
</comment>
<name>A0A1T3P231_9ACTN</name>
<evidence type="ECO:0000313" key="2">
    <source>
        <dbReference type="EMBL" id="OPC82950.1"/>
    </source>
</evidence>
<sequence>MDGAFVVLTIPGRGERAYVASMSKGQIVTKGEAVTEVEHRYDLLRAEALSPSRSQQLLQDLLESA</sequence>
<accession>A0A1T3P231</accession>
<dbReference type="EMBL" id="MWQN01000001">
    <property type="protein sequence ID" value="OPC82950.1"/>
    <property type="molecule type" value="Genomic_DNA"/>
</dbReference>
<gene>
    <name evidence="2" type="ORF">B4N89_20215</name>
</gene>
<feature type="domain" description="DUF5753" evidence="1">
    <location>
        <begin position="2"/>
        <end position="59"/>
    </location>
</feature>